<dbReference type="Pfam" id="PF03466">
    <property type="entry name" value="LysR_substrate"/>
    <property type="match status" value="1"/>
</dbReference>
<dbReference type="InterPro" id="IPR000847">
    <property type="entry name" value="LysR_HTH_N"/>
</dbReference>
<evidence type="ECO:0000259" key="6">
    <source>
        <dbReference type="PROSITE" id="PS50931"/>
    </source>
</evidence>
<dbReference type="Gene3D" id="1.10.10.10">
    <property type="entry name" value="Winged helix-like DNA-binding domain superfamily/Winged helix DNA-binding domain"/>
    <property type="match status" value="1"/>
</dbReference>
<sequence length="339" mass="38037">MDLRQLPALNAIKAFEAAARHESFSRAADELYVTHGAVSHQIRALEEELGVKLFARDGKRVRLTDIGRRYAAQVSTALISLAEATREIRAGDRDRRLVVSMLSSFAARWVTPRIGSFIEANPQWDLELLSTNALTDFARDDVDCAVRFGYGNYPGLHTELLLEEVFFPACSPTFNGGNLPKTPADLAKAPLLRSDDELWRPWFDAAGLTDWPEPKRGVLYQDSSNLLQAAIDGQGIALTRRSLAMHEVASGRLVRLFDIDGPSPWQYFFICTPQMLQTARVKAFRDWVFDEVARFRQLFESACTESAMRSVSRETRGKRDTQPAPDALHVQLPAAQTQR</sequence>
<evidence type="ECO:0000256" key="5">
    <source>
        <dbReference type="SAM" id="MobiDB-lite"/>
    </source>
</evidence>
<keyword evidence="2" id="KW-0805">Transcription regulation</keyword>
<dbReference type="PROSITE" id="PS50931">
    <property type="entry name" value="HTH_LYSR"/>
    <property type="match status" value="1"/>
</dbReference>
<evidence type="ECO:0000256" key="4">
    <source>
        <dbReference type="ARBA" id="ARBA00023163"/>
    </source>
</evidence>
<keyword evidence="3" id="KW-0238">DNA-binding</keyword>
<evidence type="ECO:0000256" key="2">
    <source>
        <dbReference type="ARBA" id="ARBA00023015"/>
    </source>
</evidence>
<dbReference type="InterPro" id="IPR036390">
    <property type="entry name" value="WH_DNA-bd_sf"/>
</dbReference>
<dbReference type="PRINTS" id="PR00039">
    <property type="entry name" value="HTHLYSR"/>
</dbReference>
<dbReference type="SUPFAM" id="SSF53850">
    <property type="entry name" value="Periplasmic binding protein-like II"/>
    <property type="match status" value="1"/>
</dbReference>
<evidence type="ECO:0000256" key="3">
    <source>
        <dbReference type="ARBA" id="ARBA00023125"/>
    </source>
</evidence>
<dbReference type="InterPro" id="IPR058163">
    <property type="entry name" value="LysR-type_TF_proteobact-type"/>
</dbReference>
<dbReference type="Gene3D" id="3.40.190.10">
    <property type="entry name" value="Periplasmic binding protein-like II"/>
    <property type="match status" value="2"/>
</dbReference>
<dbReference type="EMBL" id="JACFYJ010000055">
    <property type="protein sequence ID" value="MEI6000647.1"/>
    <property type="molecule type" value="Genomic_DNA"/>
</dbReference>
<evidence type="ECO:0000313" key="8">
    <source>
        <dbReference type="Proteomes" id="UP001386437"/>
    </source>
</evidence>
<accession>A0ABU8IYE0</accession>
<proteinExistence type="inferred from homology"/>
<comment type="similarity">
    <text evidence="1">Belongs to the LysR transcriptional regulatory family.</text>
</comment>
<dbReference type="PANTHER" id="PTHR30537:SF79">
    <property type="entry name" value="TRANSCRIPTIONAL REGULATOR-RELATED"/>
    <property type="match status" value="1"/>
</dbReference>
<name>A0ABU8IYE0_9BURK</name>
<keyword evidence="4" id="KW-0804">Transcription</keyword>
<keyword evidence="8" id="KW-1185">Reference proteome</keyword>
<feature type="compositionally biased region" description="Basic and acidic residues" evidence="5">
    <location>
        <begin position="311"/>
        <end position="321"/>
    </location>
</feature>
<evidence type="ECO:0000313" key="7">
    <source>
        <dbReference type="EMBL" id="MEI6000647.1"/>
    </source>
</evidence>
<dbReference type="InterPro" id="IPR005119">
    <property type="entry name" value="LysR_subst-bd"/>
</dbReference>
<protein>
    <submittedName>
        <fullName evidence="7">Transcriptional regulator GcvA</fullName>
    </submittedName>
</protein>
<feature type="domain" description="HTH lysR-type" evidence="6">
    <location>
        <begin position="1"/>
        <end position="64"/>
    </location>
</feature>
<dbReference type="PANTHER" id="PTHR30537">
    <property type="entry name" value="HTH-TYPE TRANSCRIPTIONAL REGULATOR"/>
    <property type="match status" value="1"/>
</dbReference>
<feature type="region of interest" description="Disordered" evidence="5">
    <location>
        <begin position="309"/>
        <end position="339"/>
    </location>
</feature>
<evidence type="ECO:0000256" key="1">
    <source>
        <dbReference type="ARBA" id="ARBA00009437"/>
    </source>
</evidence>
<dbReference type="RefSeq" id="WP_336600536.1">
    <property type="nucleotide sequence ID" value="NZ_JACFYJ010000055.1"/>
</dbReference>
<gene>
    <name evidence="7" type="ORF">H3V53_26690</name>
</gene>
<dbReference type="InterPro" id="IPR036388">
    <property type="entry name" value="WH-like_DNA-bd_sf"/>
</dbReference>
<dbReference type="SUPFAM" id="SSF46785">
    <property type="entry name" value="Winged helix' DNA-binding domain"/>
    <property type="match status" value="1"/>
</dbReference>
<dbReference type="Pfam" id="PF00126">
    <property type="entry name" value="HTH_1"/>
    <property type="match status" value="1"/>
</dbReference>
<reference evidence="7 8" key="1">
    <citation type="journal article" date="2022" name="Arch. Microbiol.">
        <title>Paraburkholderia bengalensis sp. nov. isolated from roots of Oryza sativa, IR64.</title>
        <authorList>
            <person name="Nag P."/>
            <person name="Mondal N."/>
            <person name="Sarkar J."/>
            <person name="Das S."/>
        </authorList>
    </citation>
    <scope>NUCLEOTIDE SEQUENCE [LARGE SCALE GENOMIC DNA]</scope>
    <source>
        <strain evidence="7 8">IR64_4_BI</strain>
    </source>
</reference>
<dbReference type="NCBIfam" id="NF008352">
    <property type="entry name" value="PRK11139.1"/>
    <property type="match status" value="1"/>
</dbReference>
<comment type="caution">
    <text evidence="7">The sequence shown here is derived from an EMBL/GenBank/DDBJ whole genome shotgun (WGS) entry which is preliminary data.</text>
</comment>
<dbReference type="Proteomes" id="UP001386437">
    <property type="component" value="Unassembled WGS sequence"/>
</dbReference>
<organism evidence="7 8">
    <name type="scientific">Paraburkholderia bengalensis</name>
    <dbReference type="NCBI Taxonomy" id="2747562"/>
    <lineage>
        <taxon>Bacteria</taxon>
        <taxon>Pseudomonadati</taxon>
        <taxon>Pseudomonadota</taxon>
        <taxon>Betaproteobacteria</taxon>
        <taxon>Burkholderiales</taxon>
        <taxon>Burkholderiaceae</taxon>
        <taxon>Paraburkholderia</taxon>
    </lineage>
</organism>
<dbReference type="CDD" id="cd08432">
    <property type="entry name" value="PBP2_GcdR_TrpI_HvrB_AmpR_like"/>
    <property type="match status" value="1"/>
</dbReference>